<dbReference type="FunFam" id="3.40.190.10:FF:000050">
    <property type="entry name" value="Sulfonate ABC transporter substrate-binding protein"/>
    <property type="match status" value="1"/>
</dbReference>
<feature type="domain" description="Solute-binding protein family 3/N-terminal" evidence="10">
    <location>
        <begin position="38"/>
        <end position="253"/>
    </location>
</feature>
<evidence type="ECO:0000256" key="9">
    <source>
        <dbReference type="SAM" id="SignalP"/>
    </source>
</evidence>
<organism evidence="11 12">
    <name type="scientific">Bacillus gobiensis</name>
    <dbReference type="NCBI Taxonomy" id="1441095"/>
    <lineage>
        <taxon>Bacteria</taxon>
        <taxon>Bacillati</taxon>
        <taxon>Bacillota</taxon>
        <taxon>Bacilli</taxon>
        <taxon>Bacillales</taxon>
        <taxon>Bacillaceae</taxon>
        <taxon>Bacillus</taxon>
    </lineage>
</organism>
<accession>A0A0M4FNP4</accession>
<evidence type="ECO:0000259" key="10">
    <source>
        <dbReference type="SMART" id="SM00062"/>
    </source>
</evidence>
<evidence type="ECO:0000256" key="2">
    <source>
        <dbReference type="ARBA" id="ARBA00010742"/>
    </source>
</evidence>
<keyword evidence="3" id="KW-0813">Transport</keyword>
<dbReference type="NCBIfam" id="TIGR01728">
    <property type="entry name" value="SsuA_fam"/>
    <property type="match status" value="1"/>
</dbReference>
<dbReference type="PROSITE" id="PS51257">
    <property type="entry name" value="PROKAR_LIPOPROTEIN"/>
    <property type="match status" value="1"/>
</dbReference>
<evidence type="ECO:0000256" key="4">
    <source>
        <dbReference type="ARBA" id="ARBA00022729"/>
    </source>
</evidence>
<dbReference type="PANTHER" id="PTHR30024:SF42">
    <property type="entry name" value="ALIPHATIC SULFONATES-BINDING PROTEIN-RELATED"/>
    <property type="match status" value="1"/>
</dbReference>
<evidence type="ECO:0000256" key="6">
    <source>
        <dbReference type="ARBA" id="ARBA00023288"/>
    </source>
</evidence>
<dbReference type="PATRIC" id="fig|1441095.3.peg.129"/>
<evidence type="ECO:0000256" key="3">
    <source>
        <dbReference type="ARBA" id="ARBA00022448"/>
    </source>
</evidence>
<dbReference type="EMBL" id="CP012600">
    <property type="protein sequence ID" value="ALC80259.1"/>
    <property type="molecule type" value="Genomic_DNA"/>
</dbReference>
<feature type="chain" id="PRO_5005794337" description="Putative aliphatic sulfonates-binding protein" evidence="9">
    <location>
        <begin position="34"/>
        <end position="320"/>
    </location>
</feature>
<dbReference type="STRING" id="1441095.AM592_00575"/>
<name>A0A0M4FNP4_9BACI</name>
<dbReference type="PANTHER" id="PTHR30024">
    <property type="entry name" value="ALIPHATIC SULFONATES-BINDING PROTEIN-RELATED"/>
    <property type="match status" value="1"/>
</dbReference>
<evidence type="ECO:0000256" key="1">
    <source>
        <dbReference type="ARBA" id="ARBA00004418"/>
    </source>
</evidence>
<evidence type="ECO:0000313" key="12">
    <source>
        <dbReference type="Proteomes" id="UP000067625"/>
    </source>
</evidence>
<dbReference type="InterPro" id="IPR015168">
    <property type="entry name" value="SsuA/THI5"/>
</dbReference>
<evidence type="ECO:0000256" key="8">
    <source>
        <dbReference type="ARBA" id="ARBA00070228"/>
    </source>
</evidence>
<reference evidence="12" key="1">
    <citation type="submission" date="2015-08" db="EMBL/GenBank/DDBJ databases">
        <title>Genome sequencing project for genomic taxonomy and phylogenomics of Bacillus-like bacteria.</title>
        <authorList>
            <person name="Liu B."/>
            <person name="Wang J."/>
            <person name="Zhu Y."/>
            <person name="Liu G."/>
            <person name="Chen Q."/>
            <person name="Chen Z."/>
            <person name="Lan J."/>
            <person name="Che J."/>
            <person name="Ge C."/>
            <person name="Shi H."/>
            <person name="Pan Z."/>
            <person name="Liu X."/>
        </authorList>
    </citation>
    <scope>NUCLEOTIDE SEQUENCE [LARGE SCALE GENOMIC DNA]</scope>
    <source>
        <strain evidence="12">FJAT-4402</strain>
    </source>
</reference>
<dbReference type="Proteomes" id="UP000067625">
    <property type="component" value="Chromosome"/>
</dbReference>
<dbReference type="RefSeq" id="WP_053601982.1">
    <property type="nucleotide sequence ID" value="NZ_CP012600.1"/>
</dbReference>
<keyword evidence="6" id="KW-0449">Lipoprotein</keyword>
<comment type="subcellular location">
    <subcellularLocation>
        <location evidence="1">Periplasm</location>
    </subcellularLocation>
</comment>
<dbReference type="SMART" id="SM00062">
    <property type="entry name" value="PBPb"/>
    <property type="match status" value="1"/>
</dbReference>
<keyword evidence="5" id="KW-0564">Palmitate</keyword>
<feature type="signal peptide" evidence="9">
    <location>
        <begin position="1"/>
        <end position="33"/>
    </location>
</feature>
<comment type="similarity">
    <text evidence="2">Belongs to the bacterial solute-binding protein SsuA/TauA family.</text>
</comment>
<dbReference type="OrthoDB" id="286202at2"/>
<dbReference type="GO" id="GO:0016020">
    <property type="term" value="C:membrane"/>
    <property type="evidence" value="ECO:0007669"/>
    <property type="project" value="InterPro"/>
</dbReference>
<proteinExistence type="inferred from homology"/>
<dbReference type="Pfam" id="PF09084">
    <property type="entry name" value="NMT1"/>
    <property type="match status" value="1"/>
</dbReference>
<keyword evidence="4 9" id="KW-0732">Signal</keyword>
<reference evidence="11 12" key="2">
    <citation type="journal article" date="2016" name="Int. J. Syst. Evol. Microbiol.">
        <title>Bacillus gobiensis sp. nov., isolated from a soil sample.</title>
        <authorList>
            <person name="Liu B."/>
            <person name="Liu G.H."/>
            <person name="Cetin S."/>
            <person name="Schumann P."/>
            <person name="Pan Z.Z."/>
            <person name="Chen Q.Q."/>
        </authorList>
    </citation>
    <scope>NUCLEOTIDE SEQUENCE [LARGE SCALE GENOMIC DNA]</scope>
    <source>
        <strain evidence="11 12">FJAT-4402</strain>
    </source>
</reference>
<dbReference type="InterPro" id="IPR010067">
    <property type="entry name" value="ABC_SsuA_sub-bd"/>
</dbReference>
<comment type="function">
    <text evidence="7">Part of a binding-protein-dependent transport system for aliphatic sulfonates. Putative binding protein.</text>
</comment>
<protein>
    <recommendedName>
        <fullName evidence="8">Putative aliphatic sulfonates-binding protein</fullName>
    </recommendedName>
</protein>
<dbReference type="GO" id="GO:0042597">
    <property type="term" value="C:periplasmic space"/>
    <property type="evidence" value="ECO:0007669"/>
    <property type="project" value="UniProtKB-SubCell"/>
</dbReference>
<evidence type="ECO:0000313" key="11">
    <source>
        <dbReference type="EMBL" id="ALC80259.1"/>
    </source>
</evidence>
<dbReference type="Gene3D" id="3.40.190.10">
    <property type="entry name" value="Periplasmic binding protein-like II"/>
    <property type="match status" value="2"/>
</dbReference>
<dbReference type="InterPro" id="IPR001638">
    <property type="entry name" value="Solute-binding_3/MltF_N"/>
</dbReference>
<dbReference type="GO" id="GO:0042626">
    <property type="term" value="F:ATPase-coupled transmembrane transporter activity"/>
    <property type="evidence" value="ECO:0007669"/>
    <property type="project" value="InterPro"/>
</dbReference>
<evidence type="ECO:0000256" key="5">
    <source>
        <dbReference type="ARBA" id="ARBA00023139"/>
    </source>
</evidence>
<evidence type="ECO:0000256" key="7">
    <source>
        <dbReference type="ARBA" id="ARBA00055538"/>
    </source>
</evidence>
<dbReference type="AlphaFoldDB" id="A0A0M4FNP4"/>
<dbReference type="SUPFAM" id="SSF53850">
    <property type="entry name" value="Periplasmic binding protein-like II"/>
    <property type="match status" value="1"/>
</dbReference>
<gene>
    <name evidence="11" type="ORF">AM592_00575</name>
</gene>
<sequence>MKKRSHVKITIFFVFIFLFTLTLSACGSGNSNAETKGTIKIGYQKNGTTLLLKEKKELEKELNQDGYQVAWSEFSTASSILEALNAGSIDFANAGDAPSIMALSKGMDFKYIASEPSAPNTEGILVRGDSAIQSIKDLKGKKVAYNQASIAQYLLNQTLSSAGLTIDDVNSVILNPPDASIAFEKGDVDAWVVWDPYLTVSEAKGNKIISTAEGIVPFRSFYFSTSRIAEENPEVVQKVVDHLNKAGKGINENPQEAAKVLETNTKIPAETWINVLKRKDSNAVIIDQQAIDDLTQQVKELKRIQLIKKSIKIEDYIWQP</sequence>
<keyword evidence="12" id="KW-1185">Reference proteome</keyword>